<feature type="transmembrane region" description="Helical" evidence="8">
    <location>
        <begin position="185"/>
        <end position="207"/>
    </location>
</feature>
<evidence type="ECO:0000256" key="1">
    <source>
        <dbReference type="ARBA" id="ARBA00004429"/>
    </source>
</evidence>
<dbReference type="CDD" id="cd06261">
    <property type="entry name" value="TM_PBP2"/>
    <property type="match status" value="1"/>
</dbReference>
<keyword evidence="6 8" id="KW-1133">Transmembrane helix</keyword>
<dbReference type="RefSeq" id="WP_012202167.1">
    <property type="nucleotide sequence ID" value="NZ_CAGKLB010000001.1"/>
</dbReference>
<protein>
    <submittedName>
        <fullName evidence="9">Amino acid ABC transporter permease</fullName>
    </submittedName>
</protein>
<evidence type="ECO:0000256" key="5">
    <source>
        <dbReference type="ARBA" id="ARBA00022692"/>
    </source>
</evidence>
<organism evidence="9 10">
    <name type="scientific">Delftia acidovorans</name>
    <name type="common">Pseudomonas acidovorans</name>
    <name type="synonym">Comamonas acidovorans</name>
    <dbReference type="NCBI Taxonomy" id="80866"/>
    <lineage>
        <taxon>Bacteria</taxon>
        <taxon>Pseudomonadati</taxon>
        <taxon>Pseudomonadota</taxon>
        <taxon>Betaproteobacteria</taxon>
        <taxon>Burkholderiales</taxon>
        <taxon>Comamonadaceae</taxon>
        <taxon>Delftia</taxon>
    </lineage>
</organism>
<dbReference type="GeneID" id="24116624"/>
<comment type="subcellular location">
    <subcellularLocation>
        <location evidence="1">Cell inner membrane</location>
        <topology evidence="1">Multi-pass membrane protein</topology>
    </subcellularLocation>
    <subcellularLocation>
        <location evidence="8">Cell membrane</location>
        <topology evidence="8">Multi-pass membrane protein</topology>
    </subcellularLocation>
</comment>
<evidence type="ECO:0000313" key="9">
    <source>
        <dbReference type="EMBL" id="QPS06847.1"/>
    </source>
</evidence>
<evidence type="ECO:0000256" key="8">
    <source>
        <dbReference type="RuleBase" id="RU363032"/>
    </source>
</evidence>
<evidence type="ECO:0000313" key="10">
    <source>
        <dbReference type="Proteomes" id="UP000594778"/>
    </source>
</evidence>
<keyword evidence="3 8" id="KW-0813">Transport</keyword>
<name>A0A080NS29_DELAC</name>
<dbReference type="GO" id="GO:0006865">
    <property type="term" value="P:amino acid transport"/>
    <property type="evidence" value="ECO:0007669"/>
    <property type="project" value="TreeGrafter"/>
</dbReference>
<dbReference type="AlphaFoldDB" id="A0A080NS29"/>
<proteinExistence type="inferred from homology"/>
<dbReference type="Gene3D" id="1.10.3720.10">
    <property type="entry name" value="MetI-like"/>
    <property type="match status" value="1"/>
</dbReference>
<sequence length="217" mass="23362">MIADIPLLPILAKLAEGLLATLALSLLAFVLGGATGLLVLFARVGRSQNLRRLAKAYIQAFQNTPLLMQMFIVFFGSSMAGLDISPWTAAAIGLTLYTSAYLAEVWRGCVESIPSGQWEASSSLAMGYLQQMRHVVLPQALRLSIAPTVGFSVQIIKGTAVASIIGFSELTKLGSMLANATFQPFLIYGLVAAGYFLLCWPLSLYASHLEKKLYAAR</sequence>
<feature type="transmembrane region" description="Helical" evidence="8">
    <location>
        <begin position="140"/>
        <end position="165"/>
    </location>
</feature>
<feature type="transmembrane region" description="Helical" evidence="8">
    <location>
        <begin position="20"/>
        <end position="44"/>
    </location>
</feature>
<evidence type="ECO:0000256" key="2">
    <source>
        <dbReference type="ARBA" id="ARBA00010072"/>
    </source>
</evidence>
<keyword evidence="7 8" id="KW-0472">Membrane</keyword>
<evidence type="ECO:0000256" key="6">
    <source>
        <dbReference type="ARBA" id="ARBA00022989"/>
    </source>
</evidence>
<dbReference type="InterPro" id="IPR043429">
    <property type="entry name" value="ArtM/GltK/GlnP/TcyL/YhdX-like"/>
</dbReference>
<dbReference type="NCBIfam" id="TIGR01726">
    <property type="entry name" value="HEQRo_perm_3TM"/>
    <property type="match status" value="1"/>
</dbReference>
<dbReference type="GO" id="GO:0043190">
    <property type="term" value="C:ATP-binding cassette (ABC) transporter complex"/>
    <property type="evidence" value="ECO:0007669"/>
    <property type="project" value="InterPro"/>
</dbReference>
<dbReference type="PANTHER" id="PTHR30614:SF34">
    <property type="entry name" value="BLR6398 PROTEIN"/>
    <property type="match status" value="1"/>
</dbReference>
<gene>
    <name evidence="9" type="ORF">I6G66_21395</name>
</gene>
<comment type="similarity">
    <text evidence="2">Belongs to the binding-protein-dependent transport system permease family. HisMQ subfamily.</text>
</comment>
<dbReference type="PROSITE" id="PS50928">
    <property type="entry name" value="ABC_TM1"/>
    <property type="match status" value="1"/>
</dbReference>
<dbReference type="EMBL" id="CP065668">
    <property type="protein sequence ID" value="QPS06847.1"/>
    <property type="molecule type" value="Genomic_DNA"/>
</dbReference>
<dbReference type="InterPro" id="IPR010065">
    <property type="entry name" value="AA_ABC_transptr_permease_3TM"/>
</dbReference>
<evidence type="ECO:0000256" key="3">
    <source>
        <dbReference type="ARBA" id="ARBA00022448"/>
    </source>
</evidence>
<keyword evidence="5 8" id="KW-0812">Transmembrane</keyword>
<dbReference type="GO" id="GO:0022857">
    <property type="term" value="F:transmembrane transporter activity"/>
    <property type="evidence" value="ECO:0007669"/>
    <property type="project" value="InterPro"/>
</dbReference>
<dbReference type="OMA" id="EPFMVYG"/>
<accession>A0A080NS29</accession>
<dbReference type="InterPro" id="IPR000515">
    <property type="entry name" value="MetI-like"/>
</dbReference>
<dbReference type="Proteomes" id="UP000594778">
    <property type="component" value="Chromosome"/>
</dbReference>
<evidence type="ECO:0000256" key="7">
    <source>
        <dbReference type="ARBA" id="ARBA00023136"/>
    </source>
</evidence>
<dbReference type="Pfam" id="PF00528">
    <property type="entry name" value="BPD_transp_1"/>
    <property type="match status" value="1"/>
</dbReference>
<keyword evidence="4" id="KW-1003">Cell membrane</keyword>
<evidence type="ECO:0000256" key="4">
    <source>
        <dbReference type="ARBA" id="ARBA00022475"/>
    </source>
</evidence>
<dbReference type="SUPFAM" id="SSF161098">
    <property type="entry name" value="MetI-like"/>
    <property type="match status" value="1"/>
</dbReference>
<dbReference type="InterPro" id="IPR035906">
    <property type="entry name" value="MetI-like_sf"/>
</dbReference>
<dbReference type="PANTHER" id="PTHR30614">
    <property type="entry name" value="MEMBRANE COMPONENT OF AMINO ACID ABC TRANSPORTER"/>
    <property type="match status" value="1"/>
</dbReference>
<reference evidence="9 10" key="1">
    <citation type="submission" date="2020-12" db="EMBL/GenBank/DDBJ databases">
        <title>FDA dAtabase for Regulatory Grade micrObial Sequences (FDA-ARGOS): Supporting development and validation of Infectious Disease Dx tests.</title>
        <authorList>
            <person name="Sproer C."/>
            <person name="Gronow S."/>
            <person name="Severitt S."/>
            <person name="Schroder I."/>
            <person name="Tallon L."/>
            <person name="Sadzewicz L."/>
            <person name="Zhao X."/>
            <person name="Boylan J."/>
            <person name="Ott S."/>
            <person name="Bowen H."/>
            <person name="Vavikolanu K."/>
            <person name="Mehta A."/>
            <person name="Aluvathingal J."/>
            <person name="Nadendla S."/>
            <person name="Lowell S."/>
            <person name="Myers T."/>
            <person name="Yan Y."/>
            <person name="Sichtig H."/>
        </authorList>
    </citation>
    <scope>NUCLEOTIDE SEQUENCE [LARGE SCALE GENOMIC DNA]</scope>
    <source>
        <strain evidence="9 10">FDAARGOS_909</strain>
    </source>
</reference>